<protein>
    <submittedName>
        <fullName evidence="1">Uncharacterized protein</fullName>
    </submittedName>
</protein>
<proteinExistence type="predicted"/>
<dbReference type="AlphaFoldDB" id="A0A8J2LAR5"/>
<keyword evidence="2" id="KW-1185">Reference proteome</keyword>
<dbReference type="EMBL" id="CAJVCH010434634">
    <property type="protein sequence ID" value="CAG7818943.1"/>
    <property type="molecule type" value="Genomic_DNA"/>
</dbReference>
<name>A0A8J2LAR5_9HEXA</name>
<reference evidence="1" key="1">
    <citation type="submission" date="2021-06" db="EMBL/GenBank/DDBJ databases">
        <authorList>
            <person name="Hodson N. C."/>
            <person name="Mongue J. A."/>
            <person name="Jaron S. K."/>
        </authorList>
    </citation>
    <scope>NUCLEOTIDE SEQUENCE</scope>
</reference>
<evidence type="ECO:0000313" key="2">
    <source>
        <dbReference type="Proteomes" id="UP000708208"/>
    </source>
</evidence>
<dbReference type="Proteomes" id="UP000708208">
    <property type="component" value="Unassembled WGS sequence"/>
</dbReference>
<organism evidence="1 2">
    <name type="scientific">Allacma fusca</name>
    <dbReference type="NCBI Taxonomy" id="39272"/>
    <lineage>
        <taxon>Eukaryota</taxon>
        <taxon>Metazoa</taxon>
        <taxon>Ecdysozoa</taxon>
        <taxon>Arthropoda</taxon>
        <taxon>Hexapoda</taxon>
        <taxon>Collembola</taxon>
        <taxon>Symphypleona</taxon>
        <taxon>Sminthuridae</taxon>
        <taxon>Allacma</taxon>
    </lineage>
</organism>
<gene>
    <name evidence="1" type="ORF">AFUS01_LOCUS29420</name>
</gene>
<sequence>MKTPEVANKLQRKAINANTRELSMDKARTEVGDRRKGSFPVFRFCLRKRQHSNLFTRVEHNLGHVFWDLAHAISSYTSTQYVSSNCFHLVRKSLPLEIVDKSFGPSFHPWSRRLPIIDKKEWTILSRNGARPGEKIFEDKIKTMSNAPVTIPIQLMTSNGVM</sequence>
<evidence type="ECO:0000313" key="1">
    <source>
        <dbReference type="EMBL" id="CAG7818943.1"/>
    </source>
</evidence>
<accession>A0A8J2LAR5</accession>
<comment type="caution">
    <text evidence="1">The sequence shown here is derived from an EMBL/GenBank/DDBJ whole genome shotgun (WGS) entry which is preliminary data.</text>
</comment>